<dbReference type="InterPro" id="IPR006059">
    <property type="entry name" value="SBP"/>
</dbReference>
<reference evidence="1 2" key="1">
    <citation type="submission" date="2016-08" db="EMBL/GenBank/DDBJ databases">
        <title>A Parts List for Fungal Cellulosomes Revealed by Comparative Genomics.</title>
        <authorList>
            <consortium name="DOE Joint Genome Institute"/>
            <person name="Haitjema C.H."/>
            <person name="Gilmore S.P."/>
            <person name="Henske J.K."/>
            <person name="Solomon K.V."/>
            <person name="De Groot R."/>
            <person name="Kuo A."/>
            <person name="Mondo S.J."/>
            <person name="Salamov A.A."/>
            <person name="Labutti K."/>
            <person name="Zhao Z."/>
            <person name="Chiniquy J."/>
            <person name="Barry K."/>
            <person name="Brewer H.M."/>
            <person name="Purvine S.O."/>
            <person name="Wright A.T."/>
            <person name="Boxma B."/>
            <person name="Van Alen T."/>
            <person name="Hackstein J.H."/>
            <person name="Baker S.E."/>
            <person name="Grigoriev I.V."/>
            <person name="O'Malley M.A."/>
        </authorList>
    </citation>
    <scope>NUCLEOTIDE SEQUENCE [LARGE SCALE GENOMIC DNA]</scope>
    <source>
        <strain evidence="1 2">S4</strain>
    </source>
</reference>
<protein>
    <submittedName>
        <fullName evidence="1">Periplasmic binding protein-like II</fullName>
    </submittedName>
</protein>
<accession>A0A1Y1X388</accession>
<dbReference type="EMBL" id="MCFG01000150">
    <property type="protein sequence ID" value="ORX80271.1"/>
    <property type="molecule type" value="Genomic_DNA"/>
</dbReference>
<evidence type="ECO:0000313" key="2">
    <source>
        <dbReference type="Proteomes" id="UP000193944"/>
    </source>
</evidence>
<organism evidence="1 2">
    <name type="scientific">Anaeromyces robustus</name>
    <dbReference type="NCBI Taxonomy" id="1754192"/>
    <lineage>
        <taxon>Eukaryota</taxon>
        <taxon>Fungi</taxon>
        <taxon>Fungi incertae sedis</taxon>
        <taxon>Chytridiomycota</taxon>
        <taxon>Chytridiomycota incertae sedis</taxon>
        <taxon>Neocallimastigomycetes</taxon>
        <taxon>Neocallimastigales</taxon>
        <taxon>Neocallimastigaceae</taxon>
        <taxon>Anaeromyces</taxon>
    </lineage>
</organism>
<keyword evidence="2" id="KW-1185">Reference proteome</keyword>
<evidence type="ECO:0000313" key="1">
    <source>
        <dbReference type="EMBL" id="ORX80271.1"/>
    </source>
</evidence>
<comment type="caution">
    <text evidence="1">The sequence shown here is derived from an EMBL/GenBank/DDBJ whole genome shotgun (WGS) entry which is preliminary data.</text>
</comment>
<dbReference type="OrthoDB" id="10544965at2759"/>
<dbReference type="SUPFAM" id="SSF53850">
    <property type="entry name" value="Periplasmic binding protein-like II"/>
    <property type="match status" value="1"/>
</dbReference>
<dbReference type="InterPro" id="IPR050490">
    <property type="entry name" value="Bact_solute-bd_prot1"/>
</dbReference>
<reference evidence="1 2" key="2">
    <citation type="submission" date="2016-08" db="EMBL/GenBank/DDBJ databases">
        <title>Pervasive Adenine N6-methylation of Active Genes in Fungi.</title>
        <authorList>
            <consortium name="DOE Joint Genome Institute"/>
            <person name="Mondo S.J."/>
            <person name="Dannebaum R.O."/>
            <person name="Kuo R.C."/>
            <person name="Labutti K."/>
            <person name="Haridas S."/>
            <person name="Kuo A."/>
            <person name="Salamov A."/>
            <person name="Ahrendt S.R."/>
            <person name="Lipzen A."/>
            <person name="Sullivan W."/>
            <person name="Andreopoulos W.B."/>
            <person name="Clum A."/>
            <person name="Lindquist E."/>
            <person name="Daum C."/>
            <person name="Ramamoorthy G.K."/>
            <person name="Gryganskyi A."/>
            <person name="Culley D."/>
            <person name="Magnuson J.K."/>
            <person name="James T.Y."/>
            <person name="O'Malley M.A."/>
            <person name="Stajich J.E."/>
            <person name="Spatafora J.W."/>
            <person name="Visel A."/>
            <person name="Grigoriev I.V."/>
        </authorList>
    </citation>
    <scope>NUCLEOTIDE SEQUENCE [LARGE SCALE GENOMIC DNA]</scope>
    <source>
        <strain evidence="1 2">S4</strain>
    </source>
</reference>
<dbReference type="Pfam" id="PF01547">
    <property type="entry name" value="SBP_bac_1"/>
    <property type="match status" value="1"/>
</dbReference>
<dbReference type="PANTHER" id="PTHR43649">
    <property type="entry name" value="ARABINOSE-BINDING PROTEIN-RELATED"/>
    <property type="match status" value="1"/>
</dbReference>
<sequence>MYSVEITKYLGKAESIGCFHVRDDYDTDNHSISTEEIFKYFMDEIEYNLEISQYSESMYYLQKNEEDSVSHHFSSYNTDSDYSLFFINDAMLFNNREQFLNLYDYLPKEYIEMFDPNILPKYNGKLYGLPLYLRFPVLYYNKELLNEYNVKVPTTWDELLNSTKYILDEEKKKNETTNLVGYDGFFLDSDLGTTSLYELIDSYRDNTNSSFPNFDSKNAEEALNKLKDIKENISSNTMFEPVDRPYSYLENKNFIFFKYYYITSLYKDLNYTILPGNKTDLSVAVSTNINLAINKNISKESREIALKVLKHLTSKEIQKKSLLKFNKDEYFSFNILPTIPSLYDDKEVCEKVDCDLIKKLKLITRPVIKEHKYYLWSDYFREKIKDEFLNGNKTSSEVLKEIDEKYVDYNQNA</sequence>
<proteinExistence type="predicted"/>
<dbReference type="Proteomes" id="UP000193944">
    <property type="component" value="Unassembled WGS sequence"/>
</dbReference>
<dbReference type="AlphaFoldDB" id="A0A1Y1X388"/>
<dbReference type="Gene3D" id="3.40.190.10">
    <property type="entry name" value="Periplasmic binding protein-like II"/>
    <property type="match status" value="1"/>
</dbReference>
<name>A0A1Y1X388_9FUNG</name>
<gene>
    <name evidence="1" type="ORF">BCR32DRAFT_280682</name>
</gene>